<reference evidence="2" key="1">
    <citation type="submission" date="2020-08" db="EMBL/GenBank/DDBJ databases">
        <title>Multicomponent nature underlies the extraordinary mechanical properties of spider dragline silk.</title>
        <authorList>
            <person name="Kono N."/>
            <person name="Nakamura H."/>
            <person name="Mori M."/>
            <person name="Yoshida Y."/>
            <person name="Ohtoshi R."/>
            <person name="Malay A.D."/>
            <person name="Moran D.A.P."/>
            <person name="Tomita M."/>
            <person name="Numata K."/>
            <person name="Arakawa K."/>
        </authorList>
    </citation>
    <scope>NUCLEOTIDE SEQUENCE</scope>
</reference>
<name>A0A8X6MXA3_NEPPI</name>
<accession>A0A8X6MXA3</accession>
<comment type="caution">
    <text evidence="2">The sequence shown here is derived from an EMBL/GenBank/DDBJ whole genome shotgun (WGS) entry which is preliminary data.</text>
</comment>
<keyword evidence="3" id="KW-1185">Reference proteome</keyword>
<organism evidence="2 3">
    <name type="scientific">Nephila pilipes</name>
    <name type="common">Giant wood spider</name>
    <name type="synonym">Nephila maculata</name>
    <dbReference type="NCBI Taxonomy" id="299642"/>
    <lineage>
        <taxon>Eukaryota</taxon>
        <taxon>Metazoa</taxon>
        <taxon>Ecdysozoa</taxon>
        <taxon>Arthropoda</taxon>
        <taxon>Chelicerata</taxon>
        <taxon>Arachnida</taxon>
        <taxon>Araneae</taxon>
        <taxon>Araneomorphae</taxon>
        <taxon>Entelegynae</taxon>
        <taxon>Araneoidea</taxon>
        <taxon>Nephilidae</taxon>
        <taxon>Nephila</taxon>
    </lineage>
</organism>
<evidence type="ECO:0000313" key="2">
    <source>
        <dbReference type="EMBL" id="GFS82717.1"/>
    </source>
</evidence>
<dbReference type="Pfam" id="PF17921">
    <property type="entry name" value="Integrase_H2C2"/>
    <property type="match status" value="1"/>
</dbReference>
<evidence type="ECO:0000313" key="3">
    <source>
        <dbReference type="Proteomes" id="UP000887013"/>
    </source>
</evidence>
<gene>
    <name evidence="2" type="primary">RF55_19389</name>
    <name evidence="2" type="ORF">NPIL_701081</name>
</gene>
<dbReference type="AlphaFoldDB" id="A0A8X6MXA3"/>
<proteinExistence type="predicted"/>
<dbReference type="EMBL" id="BMAW01051852">
    <property type="protein sequence ID" value="GFS82717.1"/>
    <property type="molecule type" value="Genomic_DNA"/>
</dbReference>
<dbReference type="OrthoDB" id="422540at2759"/>
<dbReference type="Proteomes" id="UP000887013">
    <property type="component" value="Unassembled WGS sequence"/>
</dbReference>
<dbReference type="InterPro" id="IPR041588">
    <property type="entry name" value="Integrase_H2C2"/>
</dbReference>
<dbReference type="Gene3D" id="1.10.340.70">
    <property type="match status" value="1"/>
</dbReference>
<protein>
    <submittedName>
        <fullName evidence="2">Pol polyprotein</fullName>
    </submittedName>
</protein>
<evidence type="ECO:0000259" key="1">
    <source>
        <dbReference type="Pfam" id="PF17921"/>
    </source>
</evidence>
<feature type="domain" description="Integrase zinc-binding" evidence="1">
    <location>
        <begin position="62"/>
        <end position="111"/>
    </location>
</feature>
<sequence>MGPDDYHKIALSQTNDSELTNVLNSENCLNLIIVKLQNSDVELYCDLSTNTARPYIPEKFRKICFDSIQNLAYPAIKTTSKLVRSSYVWPNINKDYIARAKQCIPCQHFKVD</sequence>